<evidence type="ECO:0000256" key="1">
    <source>
        <dbReference type="SAM" id="SignalP"/>
    </source>
</evidence>
<feature type="signal peptide" evidence="1">
    <location>
        <begin position="1"/>
        <end position="24"/>
    </location>
</feature>
<reference evidence="3" key="1">
    <citation type="submission" date="2024-07" db="EMBL/GenBank/DDBJ databases">
        <title>Two chromosome-level genome assemblies of Korean endemic species Abeliophyllum distichum and Forsythia ovata (Oleaceae).</title>
        <authorList>
            <person name="Jang H."/>
        </authorList>
    </citation>
    <scope>NUCLEOTIDE SEQUENCE [LARGE SCALE GENOMIC DNA]</scope>
</reference>
<protein>
    <submittedName>
        <fullName evidence="2">Ankyrin repeat family protein</fullName>
    </submittedName>
</protein>
<proteinExistence type="predicted"/>
<keyword evidence="1" id="KW-0732">Signal</keyword>
<sequence length="287" mass="31216">MANDFTRAALRISFLASCVSACQSQTMSLADADTVIEQSNCFLEASHFWSTELVLILLQIAQRNSLDVDVDLALGFASHYGKIGTMECLVEDGNAVSYLGPLTRAAERYCMPVVEWFVERGCQDVELCLALTATTSSSQVEIVAYLLPHVPLHILAALNIEILKAAAEQSGGSLEGVVLLFRLNFLGDPAATYAVADSIATSDDEAVSPYLRAFLQEHWSEAAFLDGLRQGQVRYTNLVQIFKSGESPICFRDLPAPLRVAIAYLPLCQLRRLLVISMSLGSARGSC</sequence>
<dbReference type="InterPro" id="IPR044956">
    <property type="entry name" value="SKIP35"/>
</dbReference>
<feature type="chain" id="PRO_5044870495" evidence="1">
    <location>
        <begin position="25"/>
        <end position="287"/>
    </location>
</feature>
<dbReference type="InterPro" id="IPR036770">
    <property type="entry name" value="Ankyrin_rpt-contain_sf"/>
</dbReference>
<evidence type="ECO:0000313" key="3">
    <source>
        <dbReference type="Proteomes" id="UP001604336"/>
    </source>
</evidence>
<gene>
    <name evidence="2" type="ORF">Adt_30084</name>
</gene>
<evidence type="ECO:0000313" key="2">
    <source>
        <dbReference type="EMBL" id="KAL2485328.1"/>
    </source>
</evidence>
<name>A0ABD1RA76_9LAMI</name>
<dbReference type="AlphaFoldDB" id="A0ABD1RA76"/>
<organism evidence="2 3">
    <name type="scientific">Abeliophyllum distichum</name>
    <dbReference type="NCBI Taxonomy" id="126358"/>
    <lineage>
        <taxon>Eukaryota</taxon>
        <taxon>Viridiplantae</taxon>
        <taxon>Streptophyta</taxon>
        <taxon>Embryophyta</taxon>
        <taxon>Tracheophyta</taxon>
        <taxon>Spermatophyta</taxon>
        <taxon>Magnoliopsida</taxon>
        <taxon>eudicotyledons</taxon>
        <taxon>Gunneridae</taxon>
        <taxon>Pentapetalae</taxon>
        <taxon>asterids</taxon>
        <taxon>lamiids</taxon>
        <taxon>Lamiales</taxon>
        <taxon>Oleaceae</taxon>
        <taxon>Forsythieae</taxon>
        <taxon>Abeliophyllum</taxon>
    </lineage>
</organism>
<dbReference type="PANTHER" id="PTHR36024">
    <property type="entry name" value="ANKYRIN REPEAT PROTEIN SKIP35"/>
    <property type="match status" value="1"/>
</dbReference>
<dbReference type="Gene3D" id="1.25.40.20">
    <property type="entry name" value="Ankyrin repeat-containing domain"/>
    <property type="match status" value="1"/>
</dbReference>
<comment type="caution">
    <text evidence="2">The sequence shown here is derived from an EMBL/GenBank/DDBJ whole genome shotgun (WGS) entry which is preliminary data.</text>
</comment>
<accession>A0ABD1RA76</accession>
<dbReference type="SUPFAM" id="SSF48403">
    <property type="entry name" value="Ankyrin repeat"/>
    <property type="match status" value="1"/>
</dbReference>
<dbReference type="Proteomes" id="UP001604336">
    <property type="component" value="Unassembled WGS sequence"/>
</dbReference>
<dbReference type="EMBL" id="JBFOLK010000009">
    <property type="protein sequence ID" value="KAL2485328.1"/>
    <property type="molecule type" value="Genomic_DNA"/>
</dbReference>
<keyword evidence="3" id="KW-1185">Reference proteome</keyword>
<dbReference type="PANTHER" id="PTHR36024:SF1">
    <property type="entry name" value="OS11G0246900 PROTEIN"/>
    <property type="match status" value="1"/>
</dbReference>